<reference evidence="3" key="1">
    <citation type="submission" date="2016-03" db="EMBL/GenBank/DDBJ databases">
        <authorList>
            <person name="Ploux O."/>
        </authorList>
    </citation>
    <scope>NUCLEOTIDE SEQUENCE [LARGE SCALE GENOMIC DNA]</scope>
    <source>
        <strain evidence="3">UK7</strain>
    </source>
</reference>
<evidence type="ECO:0000313" key="3">
    <source>
        <dbReference type="Proteomes" id="UP000178129"/>
    </source>
</evidence>
<name>A0A1E1KLS0_9HELO</name>
<evidence type="ECO:0000256" key="1">
    <source>
        <dbReference type="SAM" id="SignalP"/>
    </source>
</evidence>
<evidence type="ECO:0000313" key="2">
    <source>
        <dbReference type="EMBL" id="CZS98987.1"/>
    </source>
</evidence>
<feature type="chain" id="PRO_5009446150" evidence="1">
    <location>
        <begin position="20"/>
        <end position="231"/>
    </location>
</feature>
<gene>
    <name evidence="2" type="ORF">RCO7_00393</name>
</gene>
<accession>A0A1E1KLS0</accession>
<dbReference type="AlphaFoldDB" id="A0A1E1KLS0"/>
<organism evidence="2 3">
    <name type="scientific">Rhynchosporium graminicola</name>
    <dbReference type="NCBI Taxonomy" id="2792576"/>
    <lineage>
        <taxon>Eukaryota</taxon>
        <taxon>Fungi</taxon>
        <taxon>Dikarya</taxon>
        <taxon>Ascomycota</taxon>
        <taxon>Pezizomycotina</taxon>
        <taxon>Leotiomycetes</taxon>
        <taxon>Helotiales</taxon>
        <taxon>Ploettnerulaceae</taxon>
        <taxon>Rhynchosporium</taxon>
    </lineage>
</organism>
<keyword evidence="1" id="KW-0732">Signal</keyword>
<dbReference type="EMBL" id="FJUW01000016">
    <property type="protein sequence ID" value="CZS98987.1"/>
    <property type="molecule type" value="Genomic_DNA"/>
</dbReference>
<dbReference type="Proteomes" id="UP000178129">
    <property type="component" value="Unassembled WGS sequence"/>
</dbReference>
<keyword evidence="3" id="KW-1185">Reference proteome</keyword>
<protein>
    <submittedName>
        <fullName evidence="2">Uncharacterized protein</fullName>
    </submittedName>
</protein>
<feature type="signal peptide" evidence="1">
    <location>
        <begin position="1"/>
        <end position="19"/>
    </location>
</feature>
<proteinExistence type="predicted"/>
<comment type="caution">
    <text evidence="2">The sequence shown here is derived from an EMBL/GenBank/DDBJ whole genome shotgun (WGS) entry which is preliminary data.</text>
</comment>
<sequence>MKIHFALWSLLGLCVGSLSIPVDTTSTSNVQDAEDVPVEVKLRLPSLSNSISFSPEDGAPSTDLAPRDVQTDVAIYEHGLNKRADPNIQYHRRWVKLILKRAINGIPAQTFKFVIDLAYKDDQTMWQKFVRRLSTTGTWVGREVSEIDHYWKKPHGYDILLQYTFNVIIDAKESLRLRLQWQDWLTADPQLAGAQHPSHSWCALVQPGVEYGLSALTDFGFSFTDQKPESW</sequence>
<dbReference type="InParanoid" id="A0A1E1KLS0"/>